<dbReference type="SMART" id="SM00919">
    <property type="entry name" value="Malic_M"/>
    <property type="match status" value="1"/>
</dbReference>
<evidence type="ECO:0000313" key="1">
    <source>
        <dbReference type="EMBL" id="RRT60324.1"/>
    </source>
</evidence>
<gene>
    <name evidence="1" type="ORF">B296_00020843</name>
</gene>
<dbReference type="InterPro" id="IPR036291">
    <property type="entry name" value="NAD(P)-bd_dom_sf"/>
</dbReference>
<evidence type="ECO:0000313" key="2">
    <source>
        <dbReference type="Proteomes" id="UP000287651"/>
    </source>
</evidence>
<name>A0A426Z8J1_ENSVE</name>
<accession>A0A426Z8J1</accession>
<sequence>MGLLSCRGKILEVLKNWPEKSIQVIGLIVSSRKESLQHFKKPWAHEHEPVGTLLDAVKVISIKPTALIGSSGVGKTFTKEVVEAMASFNEGQAIFASGSPFDPVEYNGKTFVPGQVPHSSIYL</sequence>
<protein>
    <submittedName>
        <fullName evidence="1">Uncharacterized protein</fullName>
    </submittedName>
</protein>
<dbReference type="GO" id="GO:0009507">
    <property type="term" value="C:chloroplast"/>
    <property type="evidence" value="ECO:0007669"/>
    <property type="project" value="TreeGrafter"/>
</dbReference>
<dbReference type="GO" id="GO:0006108">
    <property type="term" value="P:malate metabolic process"/>
    <property type="evidence" value="ECO:0007669"/>
    <property type="project" value="TreeGrafter"/>
</dbReference>
<dbReference type="Gene3D" id="3.40.50.720">
    <property type="entry name" value="NAD(P)-binding Rossmann-like Domain"/>
    <property type="match status" value="2"/>
</dbReference>
<dbReference type="GO" id="GO:0004473">
    <property type="term" value="F:malate dehydrogenase (decarboxylating) (NADP+) activity"/>
    <property type="evidence" value="ECO:0007669"/>
    <property type="project" value="TreeGrafter"/>
</dbReference>
<comment type="caution">
    <text evidence="1">The sequence shown here is derived from an EMBL/GenBank/DDBJ whole genome shotgun (WGS) entry which is preliminary data.</text>
</comment>
<proteinExistence type="predicted"/>
<dbReference type="Pfam" id="PF03949">
    <property type="entry name" value="Malic_M"/>
    <property type="match status" value="1"/>
</dbReference>
<reference evidence="1 2" key="1">
    <citation type="journal article" date="2014" name="Agronomy (Basel)">
        <title>A Draft Genome Sequence for Ensete ventricosum, the Drought-Tolerant Tree Against Hunger.</title>
        <authorList>
            <person name="Harrison J."/>
            <person name="Moore K.A."/>
            <person name="Paszkiewicz K."/>
            <person name="Jones T."/>
            <person name="Grant M."/>
            <person name="Ambacheew D."/>
            <person name="Muzemil S."/>
            <person name="Studholme D.J."/>
        </authorList>
    </citation>
    <scope>NUCLEOTIDE SEQUENCE [LARGE SCALE GENOMIC DNA]</scope>
</reference>
<dbReference type="PANTHER" id="PTHR23406">
    <property type="entry name" value="MALIC ENZYME-RELATED"/>
    <property type="match status" value="1"/>
</dbReference>
<dbReference type="GO" id="GO:0051287">
    <property type="term" value="F:NAD binding"/>
    <property type="evidence" value="ECO:0007669"/>
    <property type="project" value="InterPro"/>
</dbReference>
<dbReference type="PANTHER" id="PTHR23406:SF89">
    <property type="entry name" value="NADP-DEPENDENT MALIC ENZYME 1"/>
    <property type="match status" value="1"/>
</dbReference>
<dbReference type="AlphaFoldDB" id="A0A426Z8J1"/>
<dbReference type="InterPro" id="IPR012302">
    <property type="entry name" value="Malic_NAD-bd"/>
</dbReference>
<dbReference type="SUPFAM" id="SSF51735">
    <property type="entry name" value="NAD(P)-binding Rossmann-fold domains"/>
    <property type="match status" value="1"/>
</dbReference>
<dbReference type="Proteomes" id="UP000287651">
    <property type="component" value="Unassembled WGS sequence"/>
</dbReference>
<dbReference type="EMBL" id="AMZH03007843">
    <property type="protein sequence ID" value="RRT60324.1"/>
    <property type="molecule type" value="Genomic_DNA"/>
</dbReference>
<organism evidence="1 2">
    <name type="scientific">Ensete ventricosum</name>
    <name type="common">Abyssinian banana</name>
    <name type="synonym">Musa ensete</name>
    <dbReference type="NCBI Taxonomy" id="4639"/>
    <lineage>
        <taxon>Eukaryota</taxon>
        <taxon>Viridiplantae</taxon>
        <taxon>Streptophyta</taxon>
        <taxon>Embryophyta</taxon>
        <taxon>Tracheophyta</taxon>
        <taxon>Spermatophyta</taxon>
        <taxon>Magnoliopsida</taxon>
        <taxon>Liliopsida</taxon>
        <taxon>Zingiberales</taxon>
        <taxon>Musaceae</taxon>
        <taxon>Ensete</taxon>
    </lineage>
</organism>